<dbReference type="Gene3D" id="1.20.1560.10">
    <property type="entry name" value="ABC transporter type 1, transmembrane domain"/>
    <property type="match status" value="1"/>
</dbReference>
<dbReference type="InterPro" id="IPR039421">
    <property type="entry name" value="Type_1_exporter"/>
</dbReference>
<sequence length="605" mass="68884">MDFILQRWNTRGLILKTTILNKEQGNRKIYDYAVLKRLLSFAKPYKGKFFLLIFLTLMVSILGPIRPAIIGWTIDNPVAEGNYELLVQMILILLGLLIFQFIAQYFHTYLSGWLGQHVIRDIRIQLYRHLLKLKLKFFDRTPIGRLVTRNVSDIETLADVFSQGFAAIISDLLQIIIILAIMFWTDWRLTLVTLSTFPLLIIATYVFKEKVKSSFNAVRNAVSNLNSFVQEHITGMNIVQIFSAEKKEFGKFNDINNEHLQANLRSVLYYSVYFPVAEFIQATGIALIIWYGGRGVIFEQFQPGVLISFILYVGMFFRPVRLIADRFNTLQMGVVSTERIMKLLDNNDFITDEGDHVPEKIDGNVEFKNVWFAYNEGEDVLKDINFKVAHGESCALVGATGAGKSSIINLLNRFYDINEGEILVDGTSVKDYDLASLRENIGVVMQDVFLFSGSIRENIRLGNTDITDKQIEDAAKLVGADKFIEKLPGGFDYDVMERGATLSVGQRQLISFVRVMVYNPKIIVLDEATSSVDTETEELIQSAIEKMMKGRTSIVIAHRLSTIKHADKIIVLDKGEIKEVGNHDELLSKDGFYTQLHKMQYKEVV</sequence>
<dbReference type="CDD" id="cd03254">
    <property type="entry name" value="ABCC_Glucan_exporter_like"/>
    <property type="match status" value="1"/>
</dbReference>
<dbReference type="SUPFAM" id="SSF90123">
    <property type="entry name" value="ABC transporter transmembrane region"/>
    <property type="match status" value="1"/>
</dbReference>
<name>A0A4D7JLE6_9BACT</name>
<dbReference type="PROSITE" id="PS50929">
    <property type="entry name" value="ABC_TM1F"/>
    <property type="match status" value="1"/>
</dbReference>
<evidence type="ECO:0000256" key="5">
    <source>
        <dbReference type="ARBA" id="ARBA00022840"/>
    </source>
</evidence>
<evidence type="ECO:0000259" key="9">
    <source>
        <dbReference type="PROSITE" id="PS50893"/>
    </source>
</evidence>
<dbReference type="GO" id="GO:0015421">
    <property type="term" value="F:ABC-type oligopeptide transporter activity"/>
    <property type="evidence" value="ECO:0007669"/>
    <property type="project" value="TreeGrafter"/>
</dbReference>
<evidence type="ECO:0000256" key="7">
    <source>
        <dbReference type="ARBA" id="ARBA00023136"/>
    </source>
</evidence>
<reference evidence="11 12" key="1">
    <citation type="submission" date="2018-04" db="EMBL/GenBank/DDBJ databases">
        <title>Complete genome uncultured novel isolate.</title>
        <authorList>
            <person name="Merlino G."/>
        </authorList>
    </citation>
    <scope>NUCLEOTIDE SEQUENCE [LARGE SCALE GENOMIC DNA]</scope>
    <source>
        <strain evidence="12">R1DC9</strain>
    </source>
</reference>
<keyword evidence="6 8" id="KW-1133">Transmembrane helix</keyword>
<dbReference type="Pfam" id="PF00664">
    <property type="entry name" value="ABC_membrane"/>
    <property type="match status" value="1"/>
</dbReference>
<evidence type="ECO:0000313" key="11">
    <source>
        <dbReference type="EMBL" id="QCK13362.1"/>
    </source>
</evidence>
<keyword evidence="5 11" id="KW-0067">ATP-binding</keyword>
<feature type="transmembrane region" description="Helical" evidence="8">
    <location>
        <begin position="164"/>
        <end position="183"/>
    </location>
</feature>
<dbReference type="InterPro" id="IPR003593">
    <property type="entry name" value="AAA+_ATPase"/>
</dbReference>
<dbReference type="SUPFAM" id="SSF52540">
    <property type="entry name" value="P-loop containing nucleoside triphosphate hydrolases"/>
    <property type="match status" value="1"/>
</dbReference>
<evidence type="ECO:0000256" key="2">
    <source>
        <dbReference type="ARBA" id="ARBA00022448"/>
    </source>
</evidence>
<keyword evidence="7 8" id="KW-0472">Membrane</keyword>
<evidence type="ECO:0000256" key="3">
    <source>
        <dbReference type="ARBA" id="ARBA00022692"/>
    </source>
</evidence>
<gene>
    <name evidence="11" type="ORF">DCC35_00655</name>
</gene>
<dbReference type="PANTHER" id="PTHR43394">
    <property type="entry name" value="ATP-DEPENDENT PERMEASE MDL1, MITOCHONDRIAL"/>
    <property type="match status" value="1"/>
</dbReference>
<dbReference type="SMART" id="SM00382">
    <property type="entry name" value="AAA"/>
    <property type="match status" value="1"/>
</dbReference>
<proteinExistence type="predicted"/>
<dbReference type="FunFam" id="3.40.50.300:FF:000287">
    <property type="entry name" value="Multidrug ABC transporter ATP-binding protein"/>
    <property type="match status" value="1"/>
</dbReference>
<evidence type="ECO:0000256" key="4">
    <source>
        <dbReference type="ARBA" id="ARBA00022741"/>
    </source>
</evidence>
<evidence type="ECO:0000259" key="10">
    <source>
        <dbReference type="PROSITE" id="PS50929"/>
    </source>
</evidence>
<evidence type="ECO:0000256" key="1">
    <source>
        <dbReference type="ARBA" id="ARBA00004651"/>
    </source>
</evidence>
<protein>
    <submittedName>
        <fullName evidence="11">Antibiotic ABC transporter ATP-binding protein</fullName>
    </submittedName>
</protein>
<dbReference type="CDD" id="cd18544">
    <property type="entry name" value="ABC_6TM_TmrA_like"/>
    <property type="match status" value="1"/>
</dbReference>
<dbReference type="InterPro" id="IPR017871">
    <property type="entry name" value="ABC_transporter-like_CS"/>
</dbReference>
<dbReference type="Pfam" id="PF00005">
    <property type="entry name" value="ABC_tran"/>
    <property type="match status" value="1"/>
</dbReference>
<accession>A0A4D7JLE6</accession>
<dbReference type="OrthoDB" id="1522160at2"/>
<keyword evidence="2" id="KW-0813">Transport</keyword>
<evidence type="ECO:0000313" key="12">
    <source>
        <dbReference type="Proteomes" id="UP000298616"/>
    </source>
</evidence>
<feature type="transmembrane region" description="Helical" evidence="8">
    <location>
        <begin position="297"/>
        <end position="317"/>
    </location>
</feature>
<feature type="domain" description="ABC transmembrane type-1" evidence="10">
    <location>
        <begin position="50"/>
        <end position="332"/>
    </location>
</feature>
<feature type="transmembrane region" description="Helical" evidence="8">
    <location>
        <begin position="189"/>
        <end position="207"/>
    </location>
</feature>
<feature type="transmembrane region" description="Helical" evidence="8">
    <location>
        <begin position="86"/>
        <end position="106"/>
    </location>
</feature>
<feature type="transmembrane region" description="Helical" evidence="8">
    <location>
        <begin position="267"/>
        <end position="291"/>
    </location>
</feature>
<dbReference type="GO" id="GO:0005524">
    <property type="term" value="F:ATP binding"/>
    <property type="evidence" value="ECO:0007669"/>
    <property type="project" value="UniProtKB-KW"/>
</dbReference>
<dbReference type="InterPro" id="IPR036640">
    <property type="entry name" value="ABC1_TM_sf"/>
</dbReference>
<dbReference type="InterPro" id="IPR011527">
    <property type="entry name" value="ABC1_TM_dom"/>
</dbReference>
<dbReference type="GO" id="GO:0016887">
    <property type="term" value="F:ATP hydrolysis activity"/>
    <property type="evidence" value="ECO:0007669"/>
    <property type="project" value="InterPro"/>
</dbReference>
<keyword evidence="12" id="KW-1185">Reference proteome</keyword>
<evidence type="ECO:0000256" key="8">
    <source>
        <dbReference type="SAM" id="Phobius"/>
    </source>
</evidence>
<comment type="subcellular location">
    <subcellularLocation>
        <location evidence="1">Cell membrane</location>
        <topology evidence="1">Multi-pass membrane protein</topology>
    </subcellularLocation>
</comment>
<organism evidence="11 12">
    <name type="scientific">Mangrovivirga cuniculi</name>
    <dbReference type="NCBI Taxonomy" id="2715131"/>
    <lineage>
        <taxon>Bacteria</taxon>
        <taxon>Pseudomonadati</taxon>
        <taxon>Bacteroidota</taxon>
        <taxon>Cytophagia</taxon>
        <taxon>Cytophagales</taxon>
        <taxon>Mangrovivirgaceae</taxon>
        <taxon>Mangrovivirga</taxon>
    </lineage>
</organism>
<keyword evidence="3 8" id="KW-0812">Transmembrane</keyword>
<dbReference type="Proteomes" id="UP000298616">
    <property type="component" value="Chromosome"/>
</dbReference>
<feature type="domain" description="ABC transporter" evidence="9">
    <location>
        <begin position="365"/>
        <end position="599"/>
    </location>
</feature>
<dbReference type="PROSITE" id="PS00211">
    <property type="entry name" value="ABC_TRANSPORTER_1"/>
    <property type="match status" value="1"/>
</dbReference>
<dbReference type="Gene3D" id="3.40.50.300">
    <property type="entry name" value="P-loop containing nucleotide triphosphate hydrolases"/>
    <property type="match status" value="1"/>
</dbReference>
<dbReference type="PANTHER" id="PTHR43394:SF1">
    <property type="entry name" value="ATP-BINDING CASSETTE SUB-FAMILY B MEMBER 10, MITOCHONDRIAL"/>
    <property type="match status" value="1"/>
</dbReference>
<dbReference type="KEGG" id="fpf:DCC35_00655"/>
<keyword evidence="4" id="KW-0547">Nucleotide-binding</keyword>
<dbReference type="EMBL" id="CP028923">
    <property type="protein sequence ID" value="QCK13362.1"/>
    <property type="molecule type" value="Genomic_DNA"/>
</dbReference>
<dbReference type="InterPro" id="IPR003439">
    <property type="entry name" value="ABC_transporter-like_ATP-bd"/>
</dbReference>
<dbReference type="PROSITE" id="PS50893">
    <property type="entry name" value="ABC_TRANSPORTER_2"/>
    <property type="match status" value="1"/>
</dbReference>
<feature type="transmembrane region" description="Helical" evidence="8">
    <location>
        <begin position="49"/>
        <end position="74"/>
    </location>
</feature>
<dbReference type="GO" id="GO:0005886">
    <property type="term" value="C:plasma membrane"/>
    <property type="evidence" value="ECO:0007669"/>
    <property type="project" value="UniProtKB-SubCell"/>
</dbReference>
<dbReference type="InterPro" id="IPR027417">
    <property type="entry name" value="P-loop_NTPase"/>
</dbReference>
<evidence type="ECO:0000256" key="6">
    <source>
        <dbReference type="ARBA" id="ARBA00022989"/>
    </source>
</evidence>
<dbReference type="AlphaFoldDB" id="A0A4D7JLE6"/>